<dbReference type="eggNOG" id="COG5479">
    <property type="taxonomic scope" value="Bacteria"/>
</dbReference>
<evidence type="ECO:0000313" key="1">
    <source>
        <dbReference type="EMBL" id="BAD60599.1"/>
    </source>
</evidence>
<dbReference type="AlphaFoldDB" id="Q5YMJ2"/>
<reference evidence="1 2" key="1">
    <citation type="journal article" date="2004" name="Proc. Natl. Acad. Sci. U.S.A.">
        <title>The complete genomic sequence of Nocardia farcinica IFM 10152.</title>
        <authorList>
            <person name="Ishikawa J."/>
            <person name="Yamashita A."/>
            <person name="Mikami Y."/>
            <person name="Hoshino Y."/>
            <person name="Kurita H."/>
            <person name="Hotta K."/>
            <person name="Shiba T."/>
            <person name="Hattori M."/>
        </authorList>
    </citation>
    <scope>NUCLEOTIDE SEQUENCE [LARGE SCALE GENOMIC DNA]</scope>
    <source>
        <strain evidence="1 2">IFM 10152</strain>
        <plasmid evidence="2">Plasmid pNF1</plasmid>
    </source>
</reference>
<name>Q5YMJ2_NOCFA</name>
<dbReference type="RefSeq" id="WP_011212281.1">
    <property type="nucleotide sequence ID" value="NC_006362.1"/>
</dbReference>
<evidence type="ECO:0000313" key="2">
    <source>
        <dbReference type="Proteomes" id="UP000006820"/>
    </source>
</evidence>
<dbReference type="InterPro" id="IPR013207">
    <property type="entry name" value="LGFP"/>
</dbReference>
<sequence length="465" mass="50467">MACQTFPPSPFQVCGAILDKYLQTGGPNGFLLFPKSDELTNPDGFGRRSEFLGGNIYWSPNTNAHPVAHEFLTKWGEYGYEGGFIGYPLTDEIVLSDGIGRRQEFQGSWIYWHALTGAHNIQGAIRDKWLESGGERGPLGYPSTDEVVTPDGNGRFNRFERGMIYWSPSTGAHAVSGRILTLWSAAGYETSHYGYPTSDATAGAEPGSLIQQFEHGSIYVLNDYLRALLVPAQGFASYDTGLHPGYCPDPLNSPPTCPVDLSDYDTVPDPFGTLVTANMQKAALVSTYFAANGRPNAHELWEHYYRNTGDDYVLSSALLDSWTAEESTDYPGLRPPAELVNANKVEAINAAIAETARTGQTAKVIISTPWQVTAGISNDQVQSIGRYSLCSTTAVIAQPANPGQNPIELRQQTHIYDVYDYAAGDDYGNPAQDAVAVAVEGEKLGIAKPFLVLGSSSVHSWSGIR</sequence>
<protein>
    <recommendedName>
        <fullName evidence="3">LGFP repeat</fullName>
    </recommendedName>
</protein>
<dbReference type="GeneID" id="61136519"/>
<geneLocation type="plasmid" evidence="1 2">
    <name>pNF1</name>
</geneLocation>
<gene>
    <name evidence="1" type="ordered locus">PNF1_740</name>
</gene>
<keyword evidence="1" id="KW-0614">Plasmid</keyword>
<keyword evidence="2" id="KW-1185">Reference proteome</keyword>
<dbReference type="KEGG" id="nfa:PNF1_740"/>
<evidence type="ECO:0008006" key="3">
    <source>
        <dbReference type="Google" id="ProtNLM"/>
    </source>
</evidence>
<proteinExistence type="predicted"/>
<dbReference type="EMBL" id="AP006619">
    <property type="protein sequence ID" value="BAD60599.1"/>
    <property type="molecule type" value="Genomic_DNA"/>
</dbReference>
<accession>Q5YMJ2</accession>
<organism evidence="1 2">
    <name type="scientific">Nocardia farcinica (strain IFM 10152)</name>
    <dbReference type="NCBI Taxonomy" id="247156"/>
    <lineage>
        <taxon>Bacteria</taxon>
        <taxon>Bacillati</taxon>
        <taxon>Actinomycetota</taxon>
        <taxon>Actinomycetes</taxon>
        <taxon>Mycobacteriales</taxon>
        <taxon>Nocardiaceae</taxon>
        <taxon>Nocardia</taxon>
    </lineage>
</organism>
<dbReference type="Pfam" id="PF08310">
    <property type="entry name" value="LGFP"/>
    <property type="match status" value="3"/>
</dbReference>
<dbReference type="Proteomes" id="UP000006820">
    <property type="component" value="Plasmid pNF1"/>
</dbReference>
<dbReference type="OrthoDB" id="2751008at2"/>
<dbReference type="HOGENOM" id="CLU_587717_0_0_11"/>